<evidence type="ECO:0000313" key="1">
    <source>
        <dbReference type="EMBL" id="CAD9564651.1"/>
    </source>
</evidence>
<dbReference type="AlphaFoldDB" id="A0A7S2K2N4"/>
<name>A0A7S2K2N4_9DINO</name>
<sequence length="403" mass="47824">MMSVFLECDFVQNYLRWTTNESDWLEEAFVTYVAGNKASTYEWQAMNLVRSVDVFSSRPIVVVVFGESFVPPMAWRAMPNVLVYRMMPIKLGGRGVSFNFNKLRAMVSARVAVGVQLDTDQLVAPYIDLMFEGTRREINEYYPWLMLPVHWMSREDKKPAPYWEYRFEGWGGPRSIRWGHAHPTWSYWALPFLCDILQERFVTAQKPGTQIRVWQLDQAVKRGLLVVLKEDLKEMRKAQDEPFMSEDEDMMNVALWRDKVEKNWCKFDLEWGVYKDRMSLQANMYWDTKWYPNGVPILFLSMHNTKMFEITDWLLSLLARCDRDRPSYDDCPSYNHAPRYCEDGSTDERKMRAQPEKYASTLCCCFQPRQDKQIFWAGSWFRARDKVPMKLNSVRRNRTCIFP</sequence>
<organism evidence="1">
    <name type="scientific">Zooxanthella nutricula</name>
    <dbReference type="NCBI Taxonomy" id="1333877"/>
    <lineage>
        <taxon>Eukaryota</taxon>
        <taxon>Sar</taxon>
        <taxon>Alveolata</taxon>
        <taxon>Dinophyceae</taxon>
        <taxon>Peridiniales</taxon>
        <taxon>Peridiniales incertae sedis</taxon>
        <taxon>Zooxanthella</taxon>
    </lineage>
</organism>
<protein>
    <submittedName>
        <fullName evidence="1">Uncharacterized protein</fullName>
    </submittedName>
</protein>
<dbReference type="EMBL" id="HBGW01040067">
    <property type="protein sequence ID" value="CAD9564651.1"/>
    <property type="molecule type" value="Transcribed_RNA"/>
</dbReference>
<gene>
    <name evidence="1" type="ORF">BRAN1462_LOCUS25304</name>
</gene>
<accession>A0A7S2K2N4</accession>
<proteinExistence type="predicted"/>
<reference evidence="1" key="1">
    <citation type="submission" date="2021-01" db="EMBL/GenBank/DDBJ databases">
        <authorList>
            <person name="Corre E."/>
            <person name="Pelletier E."/>
            <person name="Niang G."/>
            <person name="Scheremetjew M."/>
            <person name="Finn R."/>
            <person name="Kale V."/>
            <person name="Holt S."/>
            <person name="Cochrane G."/>
            <person name="Meng A."/>
            <person name="Brown T."/>
            <person name="Cohen L."/>
        </authorList>
    </citation>
    <scope>NUCLEOTIDE SEQUENCE</scope>
    <source>
        <strain evidence="1">RCC3387</strain>
    </source>
</reference>